<feature type="compositionally biased region" description="Basic and acidic residues" evidence="6">
    <location>
        <begin position="249"/>
        <end position="267"/>
    </location>
</feature>
<keyword evidence="7" id="KW-0614">Plasmid</keyword>
<feature type="compositionally biased region" description="Basic and acidic residues" evidence="6">
    <location>
        <begin position="364"/>
        <end position="374"/>
    </location>
</feature>
<keyword evidence="3 7" id="KW-0808">Transferase</keyword>
<keyword evidence="2 7" id="KW-0489">Methyltransferase</keyword>
<dbReference type="Pfam" id="PF00145">
    <property type="entry name" value="DNA_methylase"/>
    <property type="match status" value="1"/>
</dbReference>
<evidence type="ECO:0000256" key="6">
    <source>
        <dbReference type="SAM" id="MobiDB-lite"/>
    </source>
</evidence>
<dbReference type="InterPro" id="IPR029063">
    <property type="entry name" value="SAM-dependent_MTases_sf"/>
</dbReference>
<dbReference type="EC" id="2.1.1.37" evidence="1"/>
<evidence type="ECO:0000256" key="4">
    <source>
        <dbReference type="ARBA" id="ARBA00022691"/>
    </source>
</evidence>
<dbReference type="GO" id="GO:0003886">
    <property type="term" value="F:DNA (cytosine-5-)-methyltransferase activity"/>
    <property type="evidence" value="ECO:0007669"/>
    <property type="project" value="UniProtKB-EC"/>
</dbReference>
<protein>
    <recommendedName>
        <fullName evidence="1">DNA (cytosine-5-)-methyltransferase</fullName>
        <ecNumber evidence="1">2.1.1.37</ecNumber>
    </recommendedName>
</protein>
<dbReference type="Gene3D" id="3.40.50.150">
    <property type="entry name" value="Vaccinia Virus protein VP39"/>
    <property type="match status" value="2"/>
</dbReference>
<feature type="compositionally biased region" description="Gly residues" evidence="6">
    <location>
        <begin position="234"/>
        <end position="247"/>
    </location>
</feature>
<feature type="region of interest" description="Disordered" evidence="6">
    <location>
        <begin position="352"/>
        <end position="374"/>
    </location>
</feature>
<feature type="region of interest" description="Disordered" evidence="6">
    <location>
        <begin position="168"/>
        <end position="275"/>
    </location>
</feature>
<dbReference type="InterPro" id="IPR050750">
    <property type="entry name" value="C5-MTase"/>
</dbReference>
<dbReference type="REBASE" id="261389">
    <property type="entry name" value="M.Esp3246ORFGP"/>
</dbReference>
<dbReference type="GO" id="GO:0009307">
    <property type="term" value="P:DNA restriction-modification system"/>
    <property type="evidence" value="ECO:0007669"/>
    <property type="project" value="UniProtKB-KW"/>
</dbReference>
<keyword evidence="4" id="KW-0949">S-adenosyl-L-methionine</keyword>
<evidence type="ECO:0000313" key="8">
    <source>
        <dbReference type="Proteomes" id="UP000264006"/>
    </source>
</evidence>
<evidence type="ECO:0000256" key="2">
    <source>
        <dbReference type="ARBA" id="ARBA00022603"/>
    </source>
</evidence>
<dbReference type="PROSITE" id="PS00094">
    <property type="entry name" value="C5_MTASE_1"/>
    <property type="match status" value="1"/>
</dbReference>
<dbReference type="InterPro" id="IPR018117">
    <property type="entry name" value="C5_DNA_meth_AS"/>
</dbReference>
<feature type="region of interest" description="Disordered" evidence="6">
    <location>
        <begin position="658"/>
        <end position="681"/>
    </location>
</feature>
<dbReference type="KEGG" id="euz:DVS28_b0353"/>
<proteinExistence type="predicted"/>
<name>A0A346Y6M6_9ACTN</name>
<dbReference type="PANTHER" id="PTHR46098">
    <property type="entry name" value="TRNA (CYTOSINE(38)-C(5))-METHYLTRANSFERASE"/>
    <property type="match status" value="1"/>
</dbReference>
<feature type="region of interest" description="Disordered" evidence="6">
    <location>
        <begin position="427"/>
        <end position="499"/>
    </location>
</feature>
<keyword evidence="8" id="KW-1185">Reference proteome</keyword>
<organism evidence="7 8">
    <name type="scientific">Euzebya pacifica</name>
    <dbReference type="NCBI Taxonomy" id="1608957"/>
    <lineage>
        <taxon>Bacteria</taxon>
        <taxon>Bacillati</taxon>
        <taxon>Actinomycetota</taxon>
        <taxon>Nitriliruptoria</taxon>
        <taxon>Euzebyales</taxon>
    </lineage>
</organism>
<reference evidence="7 8" key="1">
    <citation type="submission" date="2018-09" db="EMBL/GenBank/DDBJ databases">
        <title>Complete genome sequence of Euzebya sp. DY32-46 isolated from seawater of Pacific Ocean.</title>
        <authorList>
            <person name="Xu L."/>
            <person name="Wu Y.-H."/>
            <person name="Xu X.-W."/>
        </authorList>
    </citation>
    <scope>NUCLEOTIDE SEQUENCE [LARGE SCALE GENOMIC DNA]</scope>
    <source>
        <strain evidence="7 8">DY32-46</strain>
        <plasmid evidence="8">pedy32-46i</plasmid>
    </source>
</reference>
<keyword evidence="5" id="KW-0680">Restriction system</keyword>
<sequence>MSELAATVHEAPMTQIQDRLSIGSLFTGYGGLDAAARAVVGGQVKWHAEIDPSACALLEHRYPDIPNLGDVTSIDWASVDPVDVLCAGFPCQDLSAAGRRAGITDGERSGLWTEVARAIAAMRPQMVLLENVAGLLTAGGEIDVEPNRCRCGWTVGGMRDAVDAALAAGPGPGGVHRPDRRGNGPACADQPVGRNPGTDQTGGPGAVAVAAGRSGHRTIPSVGDRSSVGDDGAGRTGAAGVGHGGPRGTRRDPRPDGGDQPDGRRPGADGTVRCPSCGQDIVGGSADEPVRVGALGVVLRDLAALGFDARWGVLSADHVGAPHRRARWFCVAYPAGKPRGRVWRDVPGVASSARPGAVAGGRGRVPDDGPEHDDVRLLPTPRRAADRTSRRLMVDADQWSAPSLAQVVELVQGILPREFRSWDEVPGYSRRFAPSPAPTKRQDPAAPTLFGDGGWAGDGPDSLNPRRGSRAGDEARHLPTPVVSDGNGSGGERQGSPNLNTVVELLPTPTVAAATGGQITRGGSRSDELLLGGIAEAAADGRLSSAERAAFDRISESEFREADIMSVWGPYAFAIARWEDITGVEVPEPTVTGKNGARRLSPMLVEWMLGLAPNFVTGVPGLSRRQQLRMLGNGVVPQQAAAAFATLIGAVLEEHADRASTRDDRLRNDGGKTSPAVTGAR</sequence>
<evidence type="ECO:0000256" key="5">
    <source>
        <dbReference type="ARBA" id="ARBA00022747"/>
    </source>
</evidence>
<gene>
    <name evidence="7" type="ORF">DVS28_b0353</name>
</gene>
<geneLocation type="plasmid" evidence="8">
    <name>pedy32-46i</name>
</geneLocation>
<evidence type="ECO:0000256" key="1">
    <source>
        <dbReference type="ARBA" id="ARBA00011975"/>
    </source>
</evidence>
<accession>A0A346Y6M6</accession>
<dbReference type="InterPro" id="IPR001525">
    <property type="entry name" value="C5_MeTfrase"/>
</dbReference>
<evidence type="ECO:0000256" key="3">
    <source>
        <dbReference type="ARBA" id="ARBA00022679"/>
    </source>
</evidence>
<dbReference type="Proteomes" id="UP000264006">
    <property type="component" value="Plasmid pEDY32-46I"/>
</dbReference>
<dbReference type="SUPFAM" id="SSF53335">
    <property type="entry name" value="S-adenosyl-L-methionine-dependent methyltransferases"/>
    <property type="match status" value="1"/>
</dbReference>
<feature type="compositionally biased region" description="Basic and acidic residues" evidence="6">
    <location>
        <begin position="658"/>
        <end position="670"/>
    </location>
</feature>
<dbReference type="GO" id="GO:0032259">
    <property type="term" value="P:methylation"/>
    <property type="evidence" value="ECO:0007669"/>
    <property type="project" value="UniProtKB-KW"/>
</dbReference>
<dbReference type="PANTHER" id="PTHR46098:SF1">
    <property type="entry name" value="TRNA (CYTOSINE(38)-C(5))-METHYLTRANSFERASE"/>
    <property type="match status" value="1"/>
</dbReference>
<dbReference type="AlphaFoldDB" id="A0A346Y6M6"/>
<dbReference type="EMBL" id="CP031166">
    <property type="protein sequence ID" value="AXV10123.1"/>
    <property type="molecule type" value="Genomic_DNA"/>
</dbReference>
<evidence type="ECO:0000313" key="7">
    <source>
        <dbReference type="EMBL" id="AXV10123.1"/>
    </source>
</evidence>